<proteinExistence type="predicted"/>
<dbReference type="InterPro" id="IPR036365">
    <property type="entry name" value="PGBD-like_sf"/>
</dbReference>
<dbReference type="Pfam" id="PF01471">
    <property type="entry name" value="PG_binding_1"/>
    <property type="match status" value="1"/>
</dbReference>
<dbReference type="Proteomes" id="UP000729701">
    <property type="component" value="Unassembled WGS sequence"/>
</dbReference>
<organism evidence="2 3">
    <name type="scientific">Cyanomargarita calcarea GSE-NOS-MK-12-04C</name>
    <dbReference type="NCBI Taxonomy" id="2839659"/>
    <lineage>
        <taxon>Bacteria</taxon>
        <taxon>Bacillati</taxon>
        <taxon>Cyanobacteriota</taxon>
        <taxon>Cyanophyceae</taxon>
        <taxon>Nostocales</taxon>
        <taxon>Cyanomargaritaceae</taxon>
        <taxon>Cyanomargarita</taxon>
    </lineage>
</organism>
<reference evidence="2" key="1">
    <citation type="submission" date="2021-05" db="EMBL/GenBank/DDBJ databases">
        <authorList>
            <person name="Pietrasiak N."/>
            <person name="Ward R."/>
            <person name="Stajich J.E."/>
            <person name="Kurbessoian T."/>
        </authorList>
    </citation>
    <scope>NUCLEOTIDE SEQUENCE</scope>
    <source>
        <strain evidence="2">GSE-NOS-MK-12-04C</strain>
    </source>
</reference>
<name>A0A951QNL5_9CYAN</name>
<evidence type="ECO:0000313" key="2">
    <source>
        <dbReference type="EMBL" id="MBW4668776.1"/>
    </source>
</evidence>
<dbReference type="EMBL" id="JAHHGZ010000015">
    <property type="protein sequence ID" value="MBW4668776.1"/>
    <property type="molecule type" value="Genomic_DNA"/>
</dbReference>
<protein>
    <submittedName>
        <fullName evidence="2">Peptidoglycan-binding protein</fullName>
    </submittedName>
</protein>
<reference evidence="2" key="2">
    <citation type="journal article" date="2022" name="Microbiol. Resour. Announc.">
        <title>Metagenome Sequencing to Explore Phylogenomics of Terrestrial Cyanobacteria.</title>
        <authorList>
            <person name="Ward R.D."/>
            <person name="Stajich J.E."/>
            <person name="Johansen J.R."/>
            <person name="Huntemann M."/>
            <person name="Clum A."/>
            <person name="Foster B."/>
            <person name="Foster B."/>
            <person name="Roux S."/>
            <person name="Palaniappan K."/>
            <person name="Varghese N."/>
            <person name="Mukherjee S."/>
            <person name="Reddy T.B.K."/>
            <person name="Daum C."/>
            <person name="Copeland A."/>
            <person name="Chen I.A."/>
            <person name="Ivanova N.N."/>
            <person name="Kyrpides N.C."/>
            <person name="Shapiro N."/>
            <person name="Eloe-Fadrosh E.A."/>
            <person name="Pietrasiak N."/>
        </authorList>
    </citation>
    <scope>NUCLEOTIDE SEQUENCE</scope>
    <source>
        <strain evidence="2">GSE-NOS-MK-12-04C</strain>
    </source>
</reference>
<accession>A0A951QNL5</accession>
<gene>
    <name evidence="2" type="ORF">KME60_15440</name>
</gene>
<sequence length="85" mass="9337">MQAQNVQSKQVAQPLLQKGYSGQSVRLLQQLLASFGYKPIGSDGIFGDQTESRVKEFQSNNGLVKDGTVGQRTWDILINQIPTAD</sequence>
<evidence type="ECO:0000259" key="1">
    <source>
        <dbReference type="Pfam" id="PF01471"/>
    </source>
</evidence>
<dbReference type="SUPFAM" id="SSF47090">
    <property type="entry name" value="PGBD-like"/>
    <property type="match status" value="1"/>
</dbReference>
<evidence type="ECO:0000313" key="3">
    <source>
        <dbReference type="Proteomes" id="UP000729701"/>
    </source>
</evidence>
<dbReference type="InterPro" id="IPR002477">
    <property type="entry name" value="Peptidoglycan-bd-like"/>
</dbReference>
<dbReference type="AlphaFoldDB" id="A0A951QNL5"/>
<comment type="caution">
    <text evidence="2">The sequence shown here is derived from an EMBL/GenBank/DDBJ whole genome shotgun (WGS) entry which is preliminary data.</text>
</comment>
<dbReference type="Gene3D" id="1.10.101.10">
    <property type="entry name" value="PGBD-like superfamily/PGBD"/>
    <property type="match status" value="1"/>
</dbReference>
<feature type="domain" description="Peptidoglycan binding-like" evidence="1">
    <location>
        <begin position="21"/>
        <end position="77"/>
    </location>
</feature>
<dbReference type="InterPro" id="IPR036366">
    <property type="entry name" value="PGBDSf"/>
</dbReference>